<dbReference type="AlphaFoldDB" id="A0A0D0ND79"/>
<evidence type="ECO:0000256" key="9">
    <source>
        <dbReference type="RuleBase" id="RU365100"/>
    </source>
</evidence>
<comment type="PTM">
    <text evidence="9">Transiently phosphorylated on a His residue during the reaction cycle. Phosphorylation strongly increases the affinity for substrates and increases the rate of nicotinate D-ribonucleotide production. Dephosphorylation regenerates the low-affinity form of the enzyme, leading to product release.</text>
</comment>
<sequence length="453" mass="47275">MSDARITDLYEVTMAHSYLAEGMTAAATFSLFVRKLPPGRGFLVAAGLEPVLDHLARVRVDEDDVAAFAAALGRPYRELEPLLGLGFDGEVRAVPEGRIVLAGEPLLEVTAPLPQAQLVESFLLNQVCHQTAVASKAARCVLAAAGLPVVDFSLRRTHGVSAAEQAARLGALVGFAGTSNVAAAHTHGLHTVGTMAHSYIEAFDDEAEAFRSFARSLPGPVTFLVDTYDTAAGVAVAARVFGELGLHDGCAVRLDSGDLGALAVEARAILDAAGLPRVRITASGGLDEYGIDALVRAGAPIDAFAVGTLVGVAADAPYLDAAYKLVSYDARPTMKLSAAKVTAPSAKQVFRGPGFTDTVALFDEPVPPGTRPLLEQVMAGGRRTGPPASLAAARAAFEADLAELPAAARRITDPQPPRAAVSDRLRRLTVDVRRRLERRVRSAGEPGRGPSAG</sequence>
<dbReference type="InterPro" id="IPR006405">
    <property type="entry name" value="Nic_PRibTrfase_pncB"/>
</dbReference>
<evidence type="ECO:0000259" key="12">
    <source>
        <dbReference type="Pfam" id="PF17767"/>
    </source>
</evidence>
<dbReference type="GO" id="GO:0005829">
    <property type="term" value="C:cytosol"/>
    <property type="evidence" value="ECO:0007669"/>
    <property type="project" value="TreeGrafter"/>
</dbReference>
<evidence type="ECO:0000259" key="13">
    <source>
        <dbReference type="Pfam" id="PF17956"/>
    </source>
</evidence>
<dbReference type="RefSeq" id="WP_043907150.1">
    <property type="nucleotide sequence ID" value="NZ_JXZB01000001.1"/>
</dbReference>
<evidence type="ECO:0000256" key="6">
    <source>
        <dbReference type="ARBA" id="ARBA00022642"/>
    </source>
</evidence>
<comment type="similarity">
    <text evidence="2 9">Belongs to the NAPRTase family.</text>
</comment>
<dbReference type="PANTHER" id="PTHR11098">
    <property type="entry name" value="NICOTINATE PHOSPHORIBOSYLTRANSFERASE"/>
    <property type="match status" value="1"/>
</dbReference>
<evidence type="ECO:0000256" key="10">
    <source>
        <dbReference type="SAM" id="MobiDB-lite"/>
    </source>
</evidence>
<organism evidence="14 15">
    <name type="scientific">Kitasatospora griseola</name>
    <name type="common">Streptomyces griseolosporeus</name>
    <dbReference type="NCBI Taxonomy" id="2064"/>
    <lineage>
        <taxon>Bacteria</taxon>
        <taxon>Bacillati</taxon>
        <taxon>Actinomycetota</taxon>
        <taxon>Actinomycetes</taxon>
        <taxon>Kitasatosporales</taxon>
        <taxon>Streptomycetaceae</taxon>
        <taxon>Kitasatospora</taxon>
    </lineage>
</organism>
<evidence type="ECO:0000256" key="3">
    <source>
        <dbReference type="ARBA" id="ARBA00013236"/>
    </source>
</evidence>
<dbReference type="InterPro" id="IPR007229">
    <property type="entry name" value="Nic_PRibTrfase-Fam"/>
</dbReference>
<comment type="function">
    <text evidence="9">Catalyzes the first step in the biosynthesis of NAD from nicotinic acid, the ATP-dependent synthesis of beta-nicotinate D-ribonucleotide from nicotinate and 5-phospho-D-ribose 1-phosphate.</text>
</comment>
<dbReference type="CDD" id="cd01570">
    <property type="entry name" value="NAPRTase_A"/>
    <property type="match status" value="1"/>
</dbReference>
<evidence type="ECO:0000256" key="8">
    <source>
        <dbReference type="ARBA" id="ARBA00048668"/>
    </source>
</evidence>
<feature type="compositionally biased region" description="Basic and acidic residues" evidence="10">
    <location>
        <begin position="433"/>
        <end position="442"/>
    </location>
</feature>
<protein>
    <recommendedName>
        <fullName evidence="3 9">Nicotinate phosphoribosyltransferase</fullName>
        <ecNumber evidence="3 9">6.3.4.21</ecNumber>
    </recommendedName>
</protein>
<name>A0A0D0ND79_KITGR</name>
<dbReference type="InterPro" id="IPR013785">
    <property type="entry name" value="Aldolase_TIM"/>
</dbReference>
<dbReference type="GO" id="GO:0004516">
    <property type="term" value="F:nicotinate phosphoribosyltransferase activity"/>
    <property type="evidence" value="ECO:0007669"/>
    <property type="project" value="UniProtKB-UniRule"/>
</dbReference>
<keyword evidence="6 9" id="KW-0662">Pyridine nucleotide biosynthesis</keyword>
<dbReference type="NCBIfam" id="NF009131">
    <property type="entry name" value="PRK12484.1"/>
    <property type="match status" value="1"/>
</dbReference>
<dbReference type="PANTHER" id="PTHR11098:SF1">
    <property type="entry name" value="NICOTINATE PHOSPHORIBOSYLTRANSFERASE"/>
    <property type="match status" value="1"/>
</dbReference>
<dbReference type="OrthoDB" id="9770610at2"/>
<dbReference type="EMBL" id="JXZB01000001">
    <property type="protein sequence ID" value="KIQ66155.1"/>
    <property type="molecule type" value="Genomic_DNA"/>
</dbReference>
<evidence type="ECO:0000256" key="5">
    <source>
        <dbReference type="ARBA" id="ARBA00022598"/>
    </source>
</evidence>
<dbReference type="NCBIfam" id="TIGR01513">
    <property type="entry name" value="NAPRTase_put"/>
    <property type="match status" value="1"/>
</dbReference>
<feature type="domain" description="Nicotinate/nicotinamide phosphoribosyltransferase" evidence="11">
    <location>
        <begin position="149"/>
        <end position="261"/>
    </location>
</feature>
<dbReference type="Proteomes" id="UP000032066">
    <property type="component" value="Unassembled WGS sequence"/>
</dbReference>
<gene>
    <name evidence="14" type="ORF">TR51_00140</name>
</gene>
<feature type="domain" description="Nicotinate phosphoribosyltransferase C-terminal" evidence="13">
    <location>
        <begin position="370"/>
        <end position="428"/>
    </location>
</feature>
<keyword evidence="5 9" id="KW-0436">Ligase</keyword>
<dbReference type="InterPro" id="IPR041525">
    <property type="entry name" value="N/Namide_PRibTrfase"/>
</dbReference>
<comment type="pathway">
    <text evidence="1 9">Cofactor biosynthesis; NAD(+) biosynthesis; nicotinate D-ribonucleotide from nicotinate: step 1/1.</text>
</comment>
<evidence type="ECO:0000313" key="14">
    <source>
        <dbReference type="EMBL" id="KIQ66155.1"/>
    </source>
</evidence>
<evidence type="ECO:0000256" key="7">
    <source>
        <dbReference type="ARBA" id="ARBA00022679"/>
    </source>
</evidence>
<dbReference type="InterPro" id="IPR040727">
    <property type="entry name" value="NAPRTase_N"/>
</dbReference>
<dbReference type="UniPathway" id="UPA00253">
    <property type="reaction ID" value="UER00457"/>
</dbReference>
<evidence type="ECO:0000256" key="4">
    <source>
        <dbReference type="ARBA" id="ARBA00022553"/>
    </source>
</evidence>
<dbReference type="GO" id="GO:0016757">
    <property type="term" value="F:glycosyltransferase activity"/>
    <property type="evidence" value="ECO:0007669"/>
    <property type="project" value="UniProtKB-KW"/>
</dbReference>
<dbReference type="Pfam" id="PF17956">
    <property type="entry name" value="NAPRTase_C"/>
    <property type="match status" value="1"/>
</dbReference>
<dbReference type="STRING" id="2064.TR51_00140"/>
<keyword evidence="4" id="KW-0597">Phosphoprotein</keyword>
<accession>A0A0D0ND79</accession>
<reference evidence="14 15" key="1">
    <citation type="submission" date="2015-02" db="EMBL/GenBank/DDBJ databases">
        <title>Draft genome sequence of Kitasatospora griseola MF730-N6, a bafilomycin, terpentecin and satosporin producer.</title>
        <authorList>
            <person name="Arens J.C."/>
            <person name="Haltli B."/>
            <person name="Kerr R.G."/>
        </authorList>
    </citation>
    <scope>NUCLEOTIDE SEQUENCE [LARGE SCALE GENOMIC DNA]</scope>
    <source>
        <strain evidence="14 15">MF730-N6</strain>
    </source>
</reference>
<dbReference type="PIRSF" id="PIRSF000484">
    <property type="entry name" value="NAPRT"/>
    <property type="match status" value="1"/>
</dbReference>
<proteinExistence type="inferred from homology"/>
<evidence type="ECO:0000313" key="15">
    <source>
        <dbReference type="Proteomes" id="UP000032066"/>
    </source>
</evidence>
<feature type="region of interest" description="Disordered" evidence="10">
    <location>
        <begin position="433"/>
        <end position="453"/>
    </location>
</feature>
<keyword evidence="14" id="KW-0328">Glycosyltransferase</keyword>
<evidence type="ECO:0000256" key="2">
    <source>
        <dbReference type="ARBA" id="ARBA00010897"/>
    </source>
</evidence>
<keyword evidence="15" id="KW-1185">Reference proteome</keyword>
<dbReference type="InterPro" id="IPR036068">
    <property type="entry name" value="Nicotinate_pribotase-like_C"/>
</dbReference>
<dbReference type="PATRIC" id="fig|2064.6.peg.39"/>
<dbReference type="InterPro" id="IPR041619">
    <property type="entry name" value="NAPRTase_C"/>
</dbReference>
<dbReference type="SUPFAM" id="SSF51690">
    <property type="entry name" value="Nicotinate/Quinolinate PRTase C-terminal domain-like"/>
    <property type="match status" value="1"/>
</dbReference>
<dbReference type="EC" id="6.3.4.21" evidence="3 9"/>
<evidence type="ECO:0000259" key="11">
    <source>
        <dbReference type="Pfam" id="PF04095"/>
    </source>
</evidence>
<comment type="catalytic activity">
    <reaction evidence="8 9">
        <text>5-phospho-alpha-D-ribose 1-diphosphate + nicotinate + ATP + H2O = nicotinate beta-D-ribonucleotide + ADP + phosphate + diphosphate</text>
        <dbReference type="Rhea" id="RHEA:36163"/>
        <dbReference type="ChEBI" id="CHEBI:15377"/>
        <dbReference type="ChEBI" id="CHEBI:30616"/>
        <dbReference type="ChEBI" id="CHEBI:32544"/>
        <dbReference type="ChEBI" id="CHEBI:33019"/>
        <dbReference type="ChEBI" id="CHEBI:43474"/>
        <dbReference type="ChEBI" id="CHEBI:57502"/>
        <dbReference type="ChEBI" id="CHEBI:58017"/>
        <dbReference type="ChEBI" id="CHEBI:456216"/>
        <dbReference type="EC" id="6.3.4.21"/>
    </reaction>
</comment>
<dbReference type="Gene3D" id="3.20.20.70">
    <property type="entry name" value="Aldolase class I"/>
    <property type="match status" value="1"/>
</dbReference>
<dbReference type="GO" id="GO:0034355">
    <property type="term" value="P:NAD+ biosynthetic process via the salvage pathway"/>
    <property type="evidence" value="ECO:0007669"/>
    <property type="project" value="TreeGrafter"/>
</dbReference>
<keyword evidence="7 9" id="KW-0808">Transferase</keyword>
<dbReference type="SUPFAM" id="SSF54675">
    <property type="entry name" value="Nicotinate/Quinolinate PRTase N-terminal domain-like"/>
    <property type="match status" value="1"/>
</dbReference>
<dbReference type="Pfam" id="PF04095">
    <property type="entry name" value="NAPRTase"/>
    <property type="match status" value="1"/>
</dbReference>
<feature type="domain" description="Nicotinate phosphoribosyltransferase N-terminal" evidence="12">
    <location>
        <begin position="7"/>
        <end position="127"/>
    </location>
</feature>
<evidence type="ECO:0000256" key="1">
    <source>
        <dbReference type="ARBA" id="ARBA00004952"/>
    </source>
</evidence>
<dbReference type="Gene3D" id="3.20.140.10">
    <property type="entry name" value="nicotinate phosphoribosyltransferase"/>
    <property type="match status" value="1"/>
</dbReference>
<dbReference type="Pfam" id="PF17767">
    <property type="entry name" value="NAPRTase_N"/>
    <property type="match status" value="1"/>
</dbReference>
<comment type="caution">
    <text evidence="14">The sequence shown here is derived from an EMBL/GenBank/DDBJ whole genome shotgun (WGS) entry which is preliminary data.</text>
</comment>